<dbReference type="EnsemblPlants" id="OB05G18370.1">
    <property type="protein sequence ID" value="OB05G18370.1"/>
    <property type="gene ID" value="OB05G18370"/>
</dbReference>
<accession>J3M5G3</accession>
<reference evidence="2" key="2">
    <citation type="submission" date="2013-04" db="UniProtKB">
        <authorList>
            <consortium name="EnsemblPlants"/>
        </authorList>
    </citation>
    <scope>IDENTIFICATION</scope>
</reference>
<reference evidence="2" key="1">
    <citation type="journal article" date="2013" name="Nat. Commun.">
        <title>Whole-genome sequencing of Oryza brachyantha reveals mechanisms underlying Oryza genome evolution.</title>
        <authorList>
            <person name="Chen J."/>
            <person name="Huang Q."/>
            <person name="Gao D."/>
            <person name="Wang J."/>
            <person name="Lang Y."/>
            <person name="Liu T."/>
            <person name="Li B."/>
            <person name="Bai Z."/>
            <person name="Luis Goicoechea J."/>
            <person name="Liang C."/>
            <person name="Chen C."/>
            <person name="Zhang W."/>
            <person name="Sun S."/>
            <person name="Liao Y."/>
            <person name="Zhang X."/>
            <person name="Yang L."/>
            <person name="Song C."/>
            <person name="Wang M."/>
            <person name="Shi J."/>
            <person name="Liu G."/>
            <person name="Liu J."/>
            <person name="Zhou H."/>
            <person name="Zhou W."/>
            <person name="Yu Q."/>
            <person name="An N."/>
            <person name="Chen Y."/>
            <person name="Cai Q."/>
            <person name="Wang B."/>
            <person name="Liu B."/>
            <person name="Min J."/>
            <person name="Huang Y."/>
            <person name="Wu H."/>
            <person name="Li Z."/>
            <person name="Zhang Y."/>
            <person name="Yin Y."/>
            <person name="Song W."/>
            <person name="Jiang J."/>
            <person name="Jackson S.A."/>
            <person name="Wing R.A."/>
            <person name="Wang J."/>
            <person name="Chen M."/>
        </authorList>
    </citation>
    <scope>NUCLEOTIDE SEQUENCE [LARGE SCALE GENOMIC DNA]</scope>
    <source>
        <strain evidence="2">cv. IRGC 101232</strain>
    </source>
</reference>
<dbReference type="Gramene" id="OB05G18370.1">
    <property type="protein sequence ID" value="OB05G18370.1"/>
    <property type="gene ID" value="OB05G18370"/>
</dbReference>
<evidence type="ECO:0000256" key="1">
    <source>
        <dbReference type="SAM" id="MobiDB-lite"/>
    </source>
</evidence>
<sequence length="186" mass="20461">MEKKKKAAASNYLCFASFTACIPSAKQPSGGEGKNRLSFSFPDSLAGGGKDRRRQQQTEEQNSESIIDPAASVITRRDGTHCAVIVGTIFGRRGGRAYKLDHVQVYHSICTGRKNSAIIFYRKLRSCVLDPDLQLKNCRNNLCGIRLLGGACGTTVKENFEASELLELTLVRGLIWPRLRAPTSQI</sequence>
<dbReference type="Proteomes" id="UP000006038">
    <property type="component" value="Chromosome 5"/>
</dbReference>
<dbReference type="HOGENOM" id="CLU_1456584_0_0_1"/>
<protein>
    <submittedName>
        <fullName evidence="2">Uncharacterized protein</fullName>
    </submittedName>
</protein>
<dbReference type="AlphaFoldDB" id="J3M5G3"/>
<proteinExistence type="predicted"/>
<evidence type="ECO:0000313" key="3">
    <source>
        <dbReference type="Proteomes" id="UP000006038"/>
    </source>
</evidence>
<evidence type="ECO:0000313" key="2">
    <source>
        <dbReference type="EnsemblPlants" id="OB05G18370.1"/>
    </source>
</evidence>
<name>J3M5G3_ORYBR</name>
<organism evidence="2">
    <name type="scientific">Oryza brachyantha</name>
    <name type="common">malo sina</name>
    <dbReference type="NCBI Taxonomy" id="4533"/>
    <lineage>
        <taxon>Eukaryota</taxon>
        <taxon>Viridiplantae</taxon>
        <taxon>Streptophyta</taxon>
        <taxon>Embryophyta</taxon>
        <taxon>Tracheophyta</taxon>
        <taxon>Spermatophyta</taxon>
        <taxon>Magnoliopsida</taxon>
        <taxon>Liliopsida</taxon>
        <taxon>Poales</taxon>
        <taxon>Poaceae</taxon>
        <taxon>BOP clade</taxon>
        <taxon>Oryzoideae</taxon>
        <taxon>Oryzeae</taxon>
        <taxon>Oryzinae</taxon>
        <taxon>Oryza</taxon>
    </lineage>
</organism>
<keyword evidence="3" id="KW-1185">Reference proteome</keyword>
<dbReference type="PROSITE" id="PS51257">
    <property type="entry name" value="PROKAR_LIPOPROTEIN"/>
    <property type="match status" value="1"/>
</dbReference>
<feature type="region of interest" description="Disordered" evidence="1">
    <location>
        <begin position="26"/>
        <end position="66"/>
    </location>
</feature>